<dbReference type="Gene3D" id="3.30.70.330">
    <property type="match status" value="1"/>
</dbReference>
<accession>A0A061BF22</accession>
<feature type="compositionally biased region" description="Basic residues" evidence="5">
    <location>
        <begin position="28"/>
        <end position="38"/>
    </location>
</feature>
<organism evidence="7">
    <name type="scientific">Cyberlindnera fabianii</name>
    <name type="common">Yeast</name>
    <name type="synonym">Hansenula fabianii</name>
    <dbReference type="NCBI Taxonomy" id="36022"/>
    <lineage>
        <taxon>Eukaryota</taxon>
        <taxon>Fungi</taxon>
        <taxon>Dikarya</taxon>
        <taxon>Ascomycota</taxon>
        <taxon>Saccharomycotina</taxon>
        <taxon>Saccharomycetes</taxon>
        <taxon>Phaffomycetales</taxon>
        <taxon>Phaffomycetaceae</taxon>
        <taxon>Cyberlindnera</taxon>
    </lineage>
</organism>
<gene>
    <name evidence="7" type="ORF">CYFA0S_19e00100g</name>
</gene>
<feature type="compositionally biased region" description="Basic and acidic residues" evidence="5">
    <location>
        <begin position="98"/>
        <end position="114"/>
    </location>
</feature>
<dbReference type="InterPro" id="IPR000504">
    <property type="entry name" value="RRM_dom"/>
</dbReference>
<dbReference type="SUPFAM" id="SSF54928">
    <property type="entry name" value="RNA-binding domain, RBD"/>
    <property type="match status" value="1"/>
</dbReference>
<feature type="domain" description="RRM" evidence="6">
    <location>
        <begin position="136"/>
        <end position="214"/>
    </location>
</feature>
<proteinExistence type="predicted"/>
<dbReference type="CDD" id="cd12307">
    <property type="entry name" value="RRM_NIFK_like"/>
    <property type="match status" value="1"/>
</dbReference>
<dbReference type="GO" id="GO:0003723">
    <property type="term" value="F:RNA binding"/>
    <property type="evidence" value="ECO:0007669"/>
    <property type="project" value="UniProtKB-UniRule"/>
</dbReference>
<reference evidence="7" key="1">
    <citation type="journal article" date="2014" name="Genome Announc.">
        <title>Genome sequence of the yeast Cyberlindnera fabianii (Hansenula fabianii).</title>
        <authorList>
            <person name="Freel K.C."/>
            <person name="Sarilar V."/>
            <person name="Neuveglise C."/>
            <person name="Devillers H."/>
            <person name="Friedrich A."/>
            <person name="Schacherer J."/>
        </authorList>
    </citation>
    <scope>NUCLEOTIDE SEQUENCE</scope>
    <source>
        <strain evidence="7">YJS4271</strain>
    </source>
</reference>
<sequence>MGTKLAKKGGVKPKRAIPASDRAQAKVVGKKSAVKVTKKKEEELKLPSESESEQEKEQSESDEEEEEEQLGGFESTDDEESDDDEDDEDDEDETDEIDDKKEQKTQSKTKTETHVVKALPKKNAKEAGKKKKVSKGVIYIGRLPEGFEETELKKYFSQFGDITNVRVPRSKKSGRSKHYAFIEFANGDDAKIAQETMNNYLLLNHQLKVNIVDEEFKSLKKFKRAFFKVSKPKKDVKTLNENSKKKSQDRLTALKAAGIDF</sequence>
<dbReference type="PANTHER" id="PTHR46754">
    <property type="entry name" value="MKI67 FHA DOMAIN-INTERACTING NUCLEOLAR PHOSPHOPROTEIN"/>
    <property type="match status" value="1"/>
</dbReference>
<dbReference type="InterPro" id="IPR012677">
    <property type="entry name" value="Nucleotide-bd_a/b_plait_sf"/>
</dbReference>
<dbReference type="SMART" id="SM00360">
    <property type="entry name" value="RRM"/>
    <property type="match status" value="1"/>
</dbReference>
<evidence type="ECO:0000256" key="2">
    <source>
        <dbReference type="ARBA" id="ARBA00022884"/>
    </source>
</evidence>
<comment type="subcellular location">
    <subcellularLocation>
        <location evidence="1">Nucleus</location>
        <location evidence="1">Nucleolus</location>
    </subcellularLocation>
</comment>
<dbReference type="GO" id="GO:0005730">
    <property type="term" value="C:nucleolus"/>
    <property type="evidence" value="ECO:0007669"/>
    <property type="project" value="UniProtKB-SubCell"/>
</dbReference>
<evidence type="ECO:0000256" key="3">
    <source>
        <dbReference type="ARBA" id="ARBA00023242"/>
    </source>
</evidence>
<name>A0A061BF22_CYBFA</name>
<feature type="compositionally biased region" description="Basic and acidic residues" evidence="5">
    <location>
        <begin position="39"/>
        <end position="59"/>
    </location>
</feature>
<dbReference type="PROSITE" id="PS50102">
    <property type="entry name" value="RRM"/>
    <property type="match status" value="1"/>
</dbReference>
<feature type="compositionally biased region" description="Basic residues" evidence="5">
    <location>
        <begin position="1"/>
        <end position="15"/>
    </location>
</feature>
<dbReference type="AlphaFoldDB" id="A0A061BF22"/>
<evidence type="ECO:0000259" key="6">
    <source>
        <dbReference type="PROSITE" id="PS50102"/>
    </source>
</evidence>
<dbReference type="InterPro" id="IPR035979">
    <property type="entry name" value="RBD_domain_sf"/>
</dbReference>
<keyword evidence="2 4" id="KW-0694">RNA-binding</keyword>
<keyword evidence="3" id="KW-0539">Nucleus</keyword>
<dbReference type="VEuPathDB" id="FungiDB:BON22_1034"/>
<dbReference type="EMBL" id="LK052904">
    <property type="protein sequence ID" value="CDR45535.1"/>
    <property type="molecule type" value="Genomic_DNA"/>
</dbReference>
<protein>
    <submittedName>
        <fullName evidence="7">CYFA0S19e00100g1_1</fullName>
    </submittedName>
</protein>
<feature type="compositionally biased region" description="Acidic residues" evidence="5">
    <location>
        <begin position="60"/>
        <end position="97"/>
    </location>
</feature>
<evidence type="ECO:0000256" key="1">
    <source>
        <dbReference type="ARBA" id="ARBA00004604"/>
    </source>
</evidence>
<dbReference type="Pfam" id="PF00076">
    <property type="entry name" value="RRM_1"/>
    <property type="match status" value="1"/>
</dbReference>
<dbReference type="OrthoDB" id="21467at2759"/>
<evidence type="ECO:0000313" key="7">
    <source>
        <dbReference type="EMBL" id="CDR45535.1"/>
    </source>
</evidence>
<evidence type="ECO:0000256" key="4">
    <source>
        <dbReference type="PROSITE-ProRule" id="PRU00176"/>
    </source>
</evidence>
<evidence type="ECO:0000256" key="5">
    <source>
        <dbReference type="SAM" id="MobiDB-lite"/>
    </source>
</evidence>
<feature type="region of interest" description="Disordered" evidence="5">
    <location>
        <begin position="1"/>
        <end position="114"/>
    </location>
</feature>